<dbReference type="PANTHER" id="PTHR35011:SF10">
    <property type="entry name" value="TRAP TRANSPORTER SMALL PERMEASE PROTEIN"/>
    <property type="match status" value="1"/>
</dbReference>
<dbReference type="OrthoDB" id="7843639at2"/>
<evidence type="ECO:0000256" key="9">
    <source>
        <dbReference type="RuleBase" id="RU369079"/>
    </source>
</evidence>
<gene>
    <name evidence="11" type="ORF">EET67_24910</name>
</gene>
<protein>
    <recommendedName>
        <fullName evidence="9">TRAP transporter small permease protein</fullName>
    </recommendedName>
</protein>
<dbReference type="InterPro" id="IPR007387">
    <property type="entry name" value="TRAP_DctQ"/>
</dbReference>
<proteinExistence type="inferred from homology"/>
<keyword evidence="6 9" id="KW-1133">Transmembrane helix</keyword>
<comment type="subunit">
    <text evidence="9">The complex comprises the extracytoplasmic solute receptor protein and the two transmembrane proteins.</text>
</comment>
<evidence type="ECO:0000259" key="10">
    <source>
        <dbReference type="Pfam" id="PF04290"/>
    </source>
</evidence>
<evidence type="ECO:0000256" key="8">
    <source>
        <dbReference type="ARBA" id="ARBA00038436"/>
    </source>
</evidence>
<sequence>MSRILGTASRMVTQANRLGMVVAQIVLLSLAVVTTYGVVARYVFGRPSVHVFEISIYLLLIITWLSIGWCMTADRHVSMQALSSVMSTRWKRTAKIISMLSVMVFCGVIIWAGSNQVISSYVRGYRSATLLAFPLWIVYALVPIGAALLILSTVQRLFTSPSTDDQ</sequence>
<dbReference type="EMBL" id="RKST01000069">
    <property type="protein sequence ID" value="RUM95149.1"/>
    <property type="molecule type" value="Genomic_DNA"/>
</dbReference>
<dbReference type="GO" id="GO:0022857">
    <property type="term" value="F:transmembrane transporter activity"/>
    <property type="evidence" value="ECO:0007669"/>
    <property type="project" value="UniProtKB-UniRule"/>
</dbReference>
<comment type="subcellular location">
    <subcellularLocation>
        <location evidence="1 9">Cell inner membrane</location>
        <topology evidence="1 9">Multi-pass membrane protein</topology>
    </subcellularLocation>
</comment>
<dbReference type="Pfam" id="PF04290">
    <property type="entry name" value="DctQ"/>
    <property type="match status" value="1"/>
</dbReference>
<comment type="caution">
    <text evidence="11">The sequence shown here is derived from an EMBL/GenBank/DDBJ whole genome shotgun (WGS) entry which is preliminary data.</text>
</comment>
<evidence type="ECO:0000256" key="6">
    <source>
        <dbReference type="ARBA" id="ARBA00022989"/>
    </source>
</evidence>
<feature type="transmembrane region" description="Helical" evidence="9">
    <location>
        <begin position="133"/>
        <end position="151"/>
    </location>
</feature>
<keyword evidence="2 9" id="KW-0813">Transport</keyword>
<name>A0A432UZ09_9HYPH</name>
<evidence type="ECO:0000256" key="7">
    <source>
        <dbReference type="ARBA" id="ARBA00023136"/>
    </source>
</evidence>
<dbReference type="GO" id="GO:0005886">
    <property type="term" value="C:plasma membrane"/>
    <property type="evidence" value="ECO:0007669"/>
    <property type="project" value="UniProtKB-SubCell"/>
</dbReference>
<dbReference type="Proteomes" id="UP000281647">
    <property type="component" value="Unassembled WGS sequence"/>
</dbReference>
<feature type="transmembrane region" description="Helical" evidence="9">
    <location>
        <begin position="56"/>
        <end position="73"/>
    </location>
</feature>
<keyword evidence="4 9" id="KW-0997">Cell inner membrane</keyword>
<evidence type="ECO:0000313" key="12">
    <source>
        <dbReference type="Proteomes" id="UP000281647"/>
    </source>
</evidence>
<evidence type="ECO:0000256" key="4">
    <source>
        <dbReference type="ARBA" id="ARBA00022519"/>
    </source>
</evidence>
<dbReference type="InterPro" id="IPR055348">
    <property type="entry name" value="DctQ"/>
</dbReference>
<feature type="transmembrane region" description="Helical" evidence="9">
    <location>
        <begin position="21"/>
        <end position="44"/>
    </location>
</feature>
<keyword evidence="3" id="KW-1003">Cell membrane</keyword>
<dbReference type="AlphaFoldDB" id="A0A432UZ09"/>
<organism evidence="11 12">
    <name type="scientific">Borborobacter arsenicus</name>
    <dbReference type="NCBI Taxonomy" id="1851146"/>
    <lineage>
        <taxon>Bacteria</taxon>
        <taxon>Pseudomonadati</taxon>
        <taxon>Pseudomonadota</taxon>
        <taxon>Alphaproteobacteria</taxon>
        <taxon>Hyphomicrobiales</taxon>
        <taxon>Phyllobacteriaceae</taxon>
        <taxon>Borborobacter</taxon>
    </lineage>
</organism>
<feature type="domain" description="Tripartite ATP-independent periplasmic transporters DctQ component" evidence="10">
    <location>
        <begin position="30"/>
        <end position="159"/>
    </location>
</feature>
<evidence type="ECO:0000256" key="1">
    <source>
        <dbReference type="ARBA" id="ARBA00004429"/>
    </source>
</evidence>
<accession>A0A432UZ09</accession>
<dbReference type="GO" id="GO:0015740">
    <property type="term" value="P:C4-dicarboxylate transport"/>
    <property type="evidence" value="ECO:0007669"/>
    <property type="project" value="TreeGrafter"/>
</dbReference>
<feature type="transmembrane region" description="Helical" evidence="9">
    <location>
        <begin position="94"/>
        <end position="113"/>
    </location>
</feature>
<keyword evidence="12" id="KW-1185">Reference proteome</keyword>
<comment type="function">
    <text evidence="9">Part of the tripartite ATP-independent periplasmic (TRAP) transport system.</text>
</comment>
<evidence type="ECO:0000256" key="2">
    <source>
        <dbReference type="ARBA" id="ARBA00022448"/>
    </source>
</evidence>
<evidence type="ECO:0000313" key="11">
    <source>
        <dbReference type="EMBL" id="RUM95149.1"/>
    </source>
</evidence>
<dbReference type="PANTHER" id="PTHR35011">
    <property type="entry name" value="2,3-DIKETO-L-GULONATE TRAP TRANSPORTER SMALL PERMEASE PROTEIN YIAM"/>
    <property type="match status" value="1"/>
</dbReference>
<evidence type="ECO:0000256" key="5">
    <source>
        <dbReference type="ARBA" id="ARBA00022692"/>
    </source>
</evidence>
<keyword evidence="7 9" id="KW-0472">Membrane</keyword>
<reference evidence="11 12" key="1">
    <citation type="submission" date="2018-11" db="EMBL/GenBank/DDBJ databases">
        <title>Pseudaminobacter arsenicus sp. nov., an arsenic-resistant bacterium isolated from arsenic-rich aquifers.</title>
        <authorList>
            <person name="Mu Y."/>
        </authorList>
    </citation>
    <scope>NUCLEOTIDE SEQUENCE [LARGE SCALE GENOMIC DNA]</scope>
    <source>
        <strain evidence="11 12">CB3</strain>
    </source>
</reference>
<dbReference type="RefSeq" id="WP_128628863.1">
    <property type="nucleotide sequence ID" value="NZ_RKST01000069.1"/>
</dbReference>
<comment type="similarity">
    <text evidence="8 9">Belongs to the TRAP transporter small permease family.</text>
</comment>
<keyword evidence="5 9" id="KW-0812">Transmembrane</keyword>
<evidence type="ECO:0000256" key="3">
    <source>
        <dbReference type="ARBA" id="ARBA00022475"/>
    </source>
</evidence>